<dbReference type="EMBL" id="GGFJ01014204">
    <property type="protein sequence ID" value="MBW63345.1"/>
    <property type="molecule type" value="Transcribed_RNA"/>
</dbReference>
<feature type="chain" id="PRO_5014973394" evidence="1">
    <location>
        <begin position="23"/>
        <end position="73"/>
    </location>
</feature>
<proteinExistence type="predicted"/>
<reference evidence="2" key="1">
    <citation type="submission" date="2018-01" db="EMBL/GenBank/DDBJ databases">
        <title>An insight into the sialome of Amazonian anophelines.</title>
        <authorList>
            <person name="Ribeiro J.M."/>
            <person name="Scarpassa V."/>
            <person name="Calvo E."/>
        </authorList>
    </citation>
    <scope>NUCLEOTIDE SEQUENCE</scope>
    <source>
        <tissue evidence="2">Salivary glands</tissue>
    </source>
</reference>
<sequence length="73" mass="8558">MLTVSFFSWFSCCFSAISNFEAVFTERALYCLLVCSRRFLNERVSVRKPVLLMFIRAFTISVSPDIKSHRRLL</sequence>
<accession>A0A2M4CDM5</accession>
<keyword evidence="1" id="KW-0732">Signal</keyword>
<evidence type="ECO:0000313" key="2">
    <source>
        <dbReference type="EMBL" id="MBW63345.1"/>
    </source>
</evidence>
<feature type="signal peptide" evidence="1">
    <location>
        <begin position="1"/>
        <end position="22"/>
    </location>
</feature>
<dbReference type="AlphaFoldDB" id="A0A2M4CDM5"/>
<name>A0A2M4CDM5_9DIPT</name>
<protein>
    <submittedName>
        <fullName evidence="2">Putative secreted protein</fullName>
    </submittedName>
</protein>
<evidence type="ECO:0000256" key="1">
    <source>
        <dbReference type="SAM" id="SignalP"/>
    </source>
</evidence>
<organism evidence="2">
    <name type="scientific">Anopheles marajoara</name>
    <dbReference type="NCBI Taxonomy" id="58244"/>
    <lineage>
        <taxon>Eukaryota</taxon>
        <taxon>Metazoa</taxon>
        <taxon>Ecdysozoa</taxon>
        <taxon>Arthropoda</taxon>
        <taxon>Hexapoda</taxon>
        <taxon>Insecta</taxon>
        <taxon>Pterygota</taxon>
        <taxon>Neoptera</taxon>
        <taxon>Endopterygota</taxon>
        <taxon>Diptera</taxon>
        <taxon>Nematocera</taxon>
        <taxon>Culicoidea</taxon>
        <taxon>Culicidae</taxon>
        <taxon>Anophelinae</taxon>
        <taxon>Anopheles</taxon>
    </lineage>
</organism>